<protein>
    <submittedName>
        <fullName evidence="2">Uncharacterized protein</fullName>
    </submittedName>
</protein>
<evidence type="ECO:0000256" key="1">
    <source>
        <dbReference type="SAM" id="MobiDB-lite"/>
    </source>
</evidence>
<evidence type="ECO:0000313" key="3">
    <source>
        <dbReference type="Proteomes" id="UP000636479"/>
    </source>
</evidence>
<proteinExistence type="predicted"/>
<feature type="compositionally biased region" description="Basic residues" evidence="1">
    <location>
        <begin position="417"/>
        <end position="428"/>
    </location>
</feature>
<evidence type="ECO:0000313" key="2">
    <source>
        <dbReference type="EMBL" id="KAF7307038.1"/>
    </source>
</evidence>
<dbReference type="Proteomes" id="UP000636479">
    <property type="component" value="Unassembled WGS sequence"/>
</dbReference>
<dbReference type="RefSeq" id="XP_037222057.1">
    <property type="nucleotide sequence ID" value="XM_037361765.1"/>
</dbReference>
<dbReference type="OrthoDB" id="3269398at2759"/>
<comment type="caution">
    <text evidence="2">The sequence shown here is derived from an EMBL/GenBank/DDBJ whole genome shotgun (WGS) entry which is preliminary data.</text>
</comment>
<sequence>MTNIHSLPPSASVLVALSTLEPPPSPILDPIDASCSSDFIPILFDFVLEEEDEVNGDELTPMNQRVSVGTFGPRYDLGSLAHRSLPSNNSILSNCSSRVHAPIQHTPPRAVTPSVSTLSAISANTTASLSPSPSNSSTQSLHRKFRFPRDLSFGFSTSKSLASQVSQSDSRNLLPIPASEPRCIPGVPYNFDHFPVPEAVIWLKNMTIALSIDQEGFRSVCPTFKLAGFRQHVRGWGYDAPEGGWALFRPTTKESFPFHYAPLEGLPILRRLMINNDESRDYISRQATLALKTTGVYIVHGSESFHSLPTGVQGQSVDGKMRWRFEYFVDNKVDESGKKIVDGEKQLTPLTFLCSPWLLHPSHGHKVKFMHVVKKSVTTKLVAERLELPLKTVGNAMWSGFHRRGNSHASAEEAKSNKRKGSIRRGGMRSRANENTVYGHQNTTSTGVGRHIIPPADFLKMMAVD</sequence>
<reference evidence="2" key="1">
    <citation type="submission" date="2020-05" db="EMBL/GenBank/DDBJ databases">
        <title>Mycena genomes resolve the evolution of fungal bioluminescence.</title>
        <authorList>
            <person name="Tsai I.J."/>
        </authorList>
    </citation>
    <scope>NUCLEOTIDE SEQUENCE</scope>
    <source>
        <strain evidence="2">171206Taipei</strain>
    </source>
</reference>
<keyword evidence="3" id="KW-1185">Reference proteome</keyword>
<accession>A0A8H6W9W0</accession>
<organism evidence="2 3">
    <name type="scientific">Mycena indigotica</name>
    <dbReference type="NCBI Taxonomy" id="2126181"/>
    <lineage>
        <taxon>Eukaryota</taxon>
        <taxon>Fungi</taxon>
        <taxon>Dikarya</taxon>
        <taxon>Basidiomycota</taxon>
        <taxon>Agaricomycotina</taxon>
        <taxon>Agaricomycetes</taxon>
        <taxon>Agaricomycetidae</taxon>
        <taxon>Agaricales</taxon>
        <taxon>Marasmiineae</taxon>
        <taxon>Mycenaceae</taxon>
        <taxon>Mycena</taxon>
    </lineage>
</organism>
<dbReference type="GeneID" id="59344281"/>
<feature type="region of interest" description="Disordered" evidence="1">
    <location>
        <begin position="401"/>
        <end position="451"/>
    </location>
</feature>
<name>A0A8H6W9W0_9AGAR</name>
<gene>
    <name evidence="2" type="ORF">MIND_00496900</name>
</gene>
<dbReference type="AlphaFoldDB" id="A0A8H6W9W0"/>
<feature type="compositionally biased region" description="Polar residues" evidence="1">
    <location>
        <begin position="433"/>
        <end position="447"/>
    </location>
</feature>
<dbReference type="EMBL" id="JACAZF010000004">
    <property type="protein sequence ID" value="KAF7307038.1"/>
    <property type="molecule type" value="Genomic_DNA"/>
</dbReference>